<name>A0A1I3IAI0_9RHOB</name>
<dbReference type="RefSeq" id="WP_092777465.1">
    <property type="nucleotide sequence ID" value="NZ_FORA01000001.1"/>
</dbReference>
<protein>
    <recommendedName>
        <fullName evidence="4">YHS domain-containing protein</fullName>
    </recommendedName>
</protein>
<feature type="chain" id="PRO_5011761950" description="YHS domain-containing protein" evidence="1">
    <location>
        <begin position="22"/>
        <end position="157"/>
    </location>
</feature>
<evidence type="ECO:0000313" key="3">
    <source>
        <dbReference type="Proteomes" id="UP000199110"/>
    </source>
</evidence>
<feature type="signal peptide" evidence="1">
    <location>
        <begin position="1"/>
        <end position="21"/>
    </location>
</feature>
<accession>A0A1I3IAI0</accession>
<evidence type="ECO:0000313" key="2">
    <source>
        <dbReference type="EMBL" id="SFI44952.1"/>
    </source>
</evidence>
<sequence length="157" mass="17067">MNRRALLIGSAAALTATGALASLLVPTSLPVSRVFLRDGLAIGGIDPVAYFTKGRPIGGDPAVWTKWEGATWRFVDSDHRDRFLADPTAYAPQYGGFCAWAVAAKGELYSTKPQNWAIVDGRLFLNFDDDVQALWNQDRQGFIAQADARWPGIVAQA</sequence>
<proteinExistence type="predicted"/>
<dbReference type="Proteomes" id="UP000199110">
    <property type="component" value="Unassembled WGS sequence"/>
</dbReference>
<reference evidence="2 3" key="1">
    <citation type="submission" date="2016-10" db="EMBL/GenBank/DDBJ databases">
        <authorList>
            <person name="de Groot N.N."/>
        </authorList>
    </citation>
    <scope>NUCLEOTIDE SEQUENCE [LARGE SCALE GENOMIC DNA]</scope>
    <source>
        <strain evidence="2 3">DSM 19073</strain>
    </source>
</reference>
<dbReference type="AlphaFoldDB" id="A0A1I3IAI0"/>
<dbReference type="STRING" id="390807.SAMN04488095_0882"/>
<evidence type="ECO:0008006" key="4">
    <source>
        <dbReference type="Google" id="ProtNLM"/>
    </source>
</evidence>
<evidence type="ECO:0000256" key="1">
    <source>
        <dbReference type="SAM" id="SignalP"/>
    </source>
</evidence>
<dbReference type="EMBL" id="FORA01000001">
    <property type="protein sequence ID" value="SFI44952.1"/>
    <property type="molecule type" value="Genomic_DNA"/>
</dbReference>
<keyword evidence="1" id="KW-0732">Signal</keyword>
<dbReference type="NCBIfam" id="NF041384">
    <property type="entry name" value="YHS_seleno_dom"/>
    <property type="match status" value="1"/>
</dbReference>
<dbReference type="OrthoDB" id="344729at2"/>
<keyword evidence="3" id="KW-1185">Reference proteome</keyword>
<gene>
    <name evidence="2" type="ORF">SAMN04488095_0882</name>
</gene>
<organism evidence="2 3">
    <name type="scientific">Jannaschia pohangensis</name>
    <dbReference type="NCBI Taxonomy" id="390807"/>
    <lineage>
        <taxon>Bacteria</taxon>
        <taxon>Pseudomonadati</taxon>
        <taxon>Pseudomonadota</taxon>
        <taxon>Alphaproteobacteria</taxon>
        <taxon>Rhodobacterales</taxon>
        <taxon>Roseobacteraceae</taxon>
        <taxon>Jannaschia</taxon>
    </lineage>
</organism>